<feature type="region of interest" description="Disordered" evidence="1">
    <location>
        <begin position="94"/>
        <end position="142"/>
    </location>
</feature>
<feature type="compositionally biased region" description="Low complexity" evidence="1">
    <location>
        <begin position="233"/>
        <end position="246"/>
    </location>
</feature>
<feature type="compositionally biased region" description="Polar residues" evidence="1">
    <location>
        <begin position="216"/>
        <end position="232"/>
    </location>
</feature>
<feature type="region of interest" description="Disordered" evidence="1">
    <location>
        <begin position="165"/>
        <end position="384"/>
    </location>
</feature>
<feature type="compositionally biased region" description="Low complexity" evidence="1">
    <location>
        <begin position="176"/>
        <end position="215"/>
    </location>
</feature>
<evidence type="ECO:0000313" key="2">
    <source>
        <dbReference type="EMBL" id="VVU95126.1"/>
    </source>
</evidence>
<dbReference type="EMBL" id="CABVLZ010000003">
    <property type="protein sequence ID" value="VVU95126.1"/>
    <property type="molecule type" value="Genomic_DNA"/>
</dbReference>
<name>A0A5E8CJ20_9ZZZZ</name>
<evidence type="ECO:0000256" key="1">
    <source>
        <dbReference type="SAM" id="MobiDB-lite"/>
    </source>
</evidence>
<protein>
    <submittedName>
        <fullName evidence="2">Uncharacterized protein</fullName>
    </submittedName>
</protein>
<proteinExistence type="predicted"/>
<feature type="compositionally biased region" description="Basic and acidic residues" evidence="1">
    <location>
        <begin position="304"/>
        <end position="337"/>
    </location>
</feature>
<feature type="compositionally biased region" description="Polar residues" evidence="1">
    <location>
        <begin position="351"/>
        <end position="376"/>
    </location>
</feature>
<feature type="region of interest" description="Disordered" evidence="1">
    <location>
        <begin position="36"/>
        <end position="80"/>
    </location>
</feature>
<feature type="compositionally biased region" description="Polar residues" evidence="1">
    <location>
        <begin position="251"/>
        <end position="262"/>
    </location>
</feature>
<reference evidence="2" key="1">
    <citation type="submission" date="2019-09" db="EMBL/GenBank/DDBJ databases">
        <authorList>
            <person name="Needham M D."/>
        </authorList>
    </citation>
    <scope>NUCLEOTIDE SEQUENCE</scope>
</reference>
<feature type="compositionally biased region" description="Polar residues" evidence="1">
    <location>
        <begin position="165"/>
        <end position="175"/>
    </location>
</feature>
<dbReference type="AlphaFoldDB" id="A0A5E8CJ20"/>
<accession>A0A5E8CJ20</accession>
<organism evidence="2">
    <name type="scientific">seawater metagenome</name>
    <dbReference type="NCBI Taxonomy" id="1561972"/>
    <lineage>
        <taxon>unclassified sequences</taxon>
        <taxon>metagenomes</taxon>
        <taxon>ecological metagenomes</taxon>
    </lineage>
</organism>
<feature type="compositionally biased region" description="Low complexity" evidence="1">
    <location>
        <begin position="94"/>
        <end position="129"/>
    </location>
</feature>
<gene>
    <name evidence="2" type="ORF">CPAV1605_851</name>
</gene>
<feature type="compositionally biased region" description="Basic and acidic residues" evidence="1">
    <location>
        <begin position="263"/>
        <end position="282"/>
    </location>
</feature>
<sequence length="472" mass="51625">MSHNHQKNDIMEKKYRKYKEKYLVLKKSFESSLQYGGSFAGLQPKLTKSQPTPIQEKKTQPTSVSAPKTKSSTQTPVVTQAPVVTQVPVVTQQPQAPVVTQQPQAPVVTQQPQSQQAPVVTQPQTQQPQPEGPLSTMKSKLEKLSVKSTEYLSRIHPDIKALVTQSGIPGTASPTRSQSGSVVSQARSVVSQASPTRSQSGSVVSQARSVVSQASPTRSQSGSVVSQASPTRSQSGSVVSQASQAAHAISKLTSSESSTTPKTADEHHVKSKKHEEKVEQHKAMATSHSQLAELHQKQANPNKVAEHKKEQENHTKKAQLHQERADHHKKEASKKETPPSSPYLPNKPISPATTLTSDALSKTASSVVSPSPTDTESVTEKETVSPYSISFMSEESVKCDVNDTVWKKKDDALVKHVKNSKCALINNPNETQVKEFCSYKPKNADERQKKDQIKNWLTNDKKIFKSILEKCA</sequence>
<feature type="compositionally biased region" description="Polar residues" evidence="1">
    <location>
        <begin position="60"/>
        <end position="72"/>
    </location>
</feature>